<keyword evidence="2" id="KW-1185">Reference proteome</keyword>
<evidence type="ECO:0000313" key="3">
    <source>
        <dbReference type="RefSeq" id="XP_013774343.1"/>
    </source>
</evidence>
<organism evidence="2 3">
    <name type="scientific">Limulus polyphemus</name>
    <name type="common">Atlantic horseshoe crab</name>
    <dbReference type="NCBI Taxonomy" id="6850"/>
    <lineage>
        <taxon>Eukaryota</taxon>
        <taxon>Metazoa</taxon>
        <taxon>Ecdysozoa</taxon>
        <taxon>Arthropoda</taxon>
        <taxon>Chelicerata</taxon>
        <taxon>Merostomata</taxon>
        <taxon>Xiphosura</taxon>
        <taxon>Limulidae</taxon>
        <taxon>Limulus</taxon>
    </lineage>
</organism>
<gene>
    <name evidence="3" type="primary">LOC106459279</name>
</gene>
<dbReference type="GeneID" id="106459279"/>
<dbReference type="RefSeq" id="XP_013774343.1">
    <property type="nucleotide sequence ID" value="XM_013918889.2"/>
</dbReference>
<keyword evidence="1" id="KW-0812">Transmembrane</keyword>
<protein>
    <submittedName>
        <fullName evidence="3">Four-jointed box protein 1-like</fullName>
    </submittedName>
</protein>
<accession>A0ABM1B3Y9</accession>
<feature type="transmembrane region" description="Helical" evidence="1">
    <location>
        <begin position="27"/>
        <end position="50"/>
    </location>
</feature>
<name>A0ABM1B3Y9_LIMPO</name>
<reference evidence="3" key="1">
    <citation type="submission" date="2025-08" db="UniProtKB">
        <authorList>
            <consortium name="RefSeq"/>
        </authorList>
    </citation>
    <scope>IDENTIFICATION</scope>
    <source>
        <tissue evidence="3">Muscle</tissue>
    </source>
</reference>
<keyword evidence="1" id="KW-0472">Membrane</keyword>
<dbReference type="PANTHER" id="PTHR13147">
    <property type="entry name" value="FOUR-JOINTED BOX PROTEIN 1"/>
    <property type="match status" value="1"/>
</dbReference>
<evidence type="ECO:0000256" key="1">
    <source>
        <dbReference type="SAM" id="Phobius"/>
    </source>
</evidence>
<sequence>MSKPKTVTRNTPRTVNVGFRRLSRNMFLASVGIAFTAGMLLGILLPVYMFRFSPNPEVSVSRQVDQQLDRLEPLTQIQSVTQASVVPSPVESDEIPEFLRPSDLERAGESHKGVLRNEVKEGQASQGDMFHSLTTSRLALTNDFLRQGQVAATGRKVSTPLAYFGHVVPSEQSLKSADGSLYFPKRKLNSETEGATNQGFRAVVGVENTKLYGSFAAKGNIIQDRQTTITLPPRPRWLSVNRKNRINISSNSIDDILPVYTTHPSFPVTPIPLRNQGFLRSNNDPETREIANIVNGIYWAEELERIIPNGFSDGVDSWCEFVNKTKVVKISEGCGRMQNRLVTFDNGNKSCCRYRQNNDQIQGEIFSFYLSRLLKIGNLPPSVLALIRGQEWQWEHVQSQLHLAQWNAEKPVVLTKFVDSLMPAFIPSAFRDKHRQLYPVAEDLFNKTVAELVELAQWSDLIVFDYLTANLDRVVNNMYNEQWNPEMMNSPTHNLAKHKQSGLLVFLDNESGLLHGYRLLEKYEHFHRSLLDSLCVFRRRTAQSIVELHRTKNTGELLKLSFLKYNPSLVDWLPFLPERSLKTLTNRINTVYNQIQKCEAMFN</sequence>
<keyword evidence="1" id="KW-1133">Transmembrane helix</keyword>
<dbReference type="PANTHER" id="PTHR13147:SF5">
    <property type="entry name" value="FOUR-JOINTED BOX PROTEIN 1"/>
    <property type="match status" value="1"/>
</dbReference>
<dbReference type="Proteomes" id="UP000694941">
    <property type="component" value="Unplaced"/>
</dbReference>
<evidence type="ECO:0000313" key="2">
    <source>
        <dbReference type="Proteomes" id="UP000694941"/>
    </source>
</evidence>
<proteinExistence type="predicted"/>
<dbReference type="PRINTS" id="PR02072">
    <property type="entry name" value="4JOINTEDBOX1"/>
</dbReference>
<dbReference type="InterPro" id="IPR024868">
    <property type="entry name" value="FJX1/FJ"/>
</dbReference>